<comment type="caution">
    <text evidence="2">The sequence shown here is derived from an EMBL/GenBank/DDBJ whole genome shotgun (WGS) entry which is preliminary data.</text>
</comment>
<dbReference type="Gene3D" id="3.40.50.720">
    <property type="entry name" value="NAD(P)-binding Rossmann-like Domain"/>
    <property type="match status" value="1"/>
</dbReference>
<evidence type="ECO:0000313" key="2">
    <source>
        <dbReference type="EMBL" id="MCP2730598.1"/>
    </source>
</evidence>
<gene>
    <name evidence="2" type="ORF">NJ959_19400</name>
</gene>
<dbReference type="Gene3D" id="3.30.160.660">
    <property type="match status" value="1"/>
</dbReference>
<dbReference type="NCBIfam" id="TIGR03882">
    <property type="entry name" value="cyclo_dehyd_2"/>
    <property type="match status" value="1"/>
</dbReference>
<dbReference type="EMBL" id="JAMZMM010000219">
    <property type="protein sequence ID" value="MCP2730598.1"/>
    <property type="molecule type" value="Genomic_DNA"/>
</dbReference>
<dbReference type="InterPro" id="IPR035985">
    <property type="entry name" value="Ubiquitin-activating_enz"/>
</dbReference>
<dbReference type="Pfam" id="PF02624">
    <property type="entry name" value="YcaO"/>
    <property type="match status" value="1"/>
</dbReference>
<dbReference type="NCBIfam" id="TIGR00702">
    <property type="entry name" value="YcaO-type kinase domain"/>
    <property type="match status" value="1"/>
</dbReference>
<dbReference type="PROSITE" id="PS51664">
    <property type="entry name" value="YCAO"/>
    <property type="match status" value="1"/>
</dbReference>
<dbReference type="InterPro" id="IPR022291">
    <property type="entry name" value="Bacteriocin_synth_cyclodeHase"/>
</dbReference>
<dbReference type="AlphaFoldDB" id="A0AAE3GVE8"/>
<proteinExistence type="predicted"/>
<sequence>MLHKPKFKSCFHAEILDDQVFLLSETDYFLLTGHLYQLLAPLINGKNTVDNIVDLLENKYSKTEVYYALMNMEQKGYIVEADDDIPSNVAAFWEMANLDISTAKSRLKSTKVSVTTLGKIPVKEFISSLESLDIILDEEGDIEIVLTDDYLHEKLATLNQKALQLQRPLMLIKPVGKTIWIGPIFEPGKTGCWECLAQRLRTNRPVETYIQQQKGISKSYPTAIATLPSTWQTGLNLAATEILKWIIQGENKQLEGIVVTLDTTSLKTENHILVKRPQCPACGKDNSDNKPLPVILESRKKTFTSDGGHRSISPEETLKKYEHHISTITGVVHSLQEKGQIENSVIHSYSAGHNFALMFDSLYFLRQTVRGKSGGKGKTDIQAKASALCEAIERYSGVFQGDEIRRKDTYINIRDVAIHPYDCLNFSELQYQTYQQGNITAERFQQVPQPFDEDKEIEWTPIYSLTNQDFKYLPTAYCYYGYPRHKNPYCWANSNGAAAGNTKEEAILQGFMELVERDSVALWWYNRIQRPGVDLDSFDEPYFQSITDCYRQMNRELWVLDITTDLNIPSFVAISRRIDKEIEDIVFGFGAHFEPKIAILRAITEANQILPAVLNVAADGSTEYRFSDKVALEWWQTATVKNQPYLLPDVRLKPKVYSDYSQLWGDDLRDDVMTCVKIAQEKGMEVFVLDQTRSDIGLNVVKVIVPGLRHFWRRLAPGRLYDIPVSLGWLPAPLQENQLNPFPMFL</sequence>
<protein>
    <submittedName>
        <fullName evidence="2">TOMM leader peptide-binding protein</fullName>
    </submittedName>
</protein>
<keyword evidence="3" id="KW-1185">Reference proteome</keyword>
<evidence type="ECO:0000259" key="1">
    <source>
        <dbReference type="PROSITE" id="PS51664"/>
    </source>
</evidence>
<feature type="domain" description="YcaO" evidence="1">
    <location>
        <begin position="375"/>
        <end position="746"/>
    </location>
</feature>
<dbReference type="InterPro" id="IPR027624">
    <property type="entry name" value="TOMM_cyclo_SagD"/>
</dbReference>
<evidence type="ECO:0000313" key="3">
    <source>
        <dbReference type="Proteomes" id="UP001204953"/>
    </source>
</evidence>
<dbReference type="NCBIfam" id="TIGR03604">
    <property type="entry name" value="TOMM_cyclo_SagD"/>
    <property type="match status" value="1"/>
</dbReference>
<dbReference type="SUPFAM" id="SSF69572">
    <property type="entry name" value="Activating enzymes of the ubiquitin-like proteins"/>
    <property type="match status" value="1"/>
</dbReference>
<dbReference type="PANTHER" id="PTHR37809">
    <property type="entry name" value="RIBOSOMAL PROTEIN S12 METHYLTHIOTRANSFERASE ACCESSORY FACTOR YCAO"/>
    <property type="match status" value="1"/>
</dbReference>
<dbReference type="PANTHER" id="PTHR37809:SF1">
    <property type="entry name" value="RIBOSOMAL PROTEIN S12 METHYLTHIOTRANSFERASE ACCESSORY FACTOR YCAO"/>
    <property type="match status" value="1"/>
</dbReference>
<reference evidence="2" key="1">
    <citation type="submission" date="2022-06" db="EMBL/GenBank/DDBJ databases">
        <title>New cyanobacteria of genus Symplocastrum in benthos of Lake Baikal.</title>
        <authorList>
            <person name="Sorokovikova E."/>
            <person name="Tikhonova I."/>
            <person name="Krasnopeev A."/>
            <person name="Evseev P."/>
            <person name="Gladkikh A."/>
            <person name="Belykh O."/>
        </authorList>
    </citation>
    <scope>NUCLEOTIDE SEQUENCE</scope>
    <source>
        <strain evidence="2">BBK-W-15</strain>
    </source>
</reference>
<dbReference type="Proteomes" id="UP001204953">
    <property type="component" value="Unassembled WGS sequence"/>
</dbReference>
<dbReference type="Pfam" id="PF21084">
    <property type="entry name" value="WHD_DUF4423_like"/>
    <property type="match status" value="1"/>
</dbReference>
<dbReference type="Gene3D" id="3.90.930.60">
    <property type="match status" value="1"/>
</dbReference>
<accession>A0AAE3GVE8</accession>
<dbReference type="Gene3D" id="3.30.1330.230">
    <property type="match status" value="2"/>
</dbReference>
<organism evidence="2 3">
    <name type="scientific">Limnofasciculus baicalensis BBK-W-15</name>
    <dbReference type="NCBI Taxonomy" id="2699891"/>
    <lineage>
        <taxon>Bacteria</taxon>
        <taxon>Bacillati</taxon>
        <taxon>Cyanobacteriota</taxon>
        <taxon>Cyanophyceae</taxon>
        <taxon>Coleofasciculales</taxon>
        <taxon>Coleofasciculaceae</taxon>
        <taxon>Limnofasciculus</taxon>
        <taxon>Limnofasciculus baicalensis</taxon>
    </lineage>
</organism>
<dbReference type="InterPro" id="IPR003776">
    <property type="entry name" value="YcaO-like_dom"/>
</dbReference>
<dbReference type="RefSeq" id="WP_254013354.1">
    <property type="nucleotide sequence ID" value="NZ_JAMZMM010000219.1"/>
</dbReference>
<dbReference type="InterPro" id="IPR049274">
    <property type="entry name" value="LynD/TruD_wHTH-like"/>
</dbReference>
<name>A0AAE3GVE8_9CYAN</name>
<dbReference type="Gene3D" id="3.30.40.250">
    <property type="match status" value="1"/>
</dbReference>
<dbReference type="GO" id="GO:0008641">
    <property type="term" value="F:ubiquitin-like modifier activating enzyme activity"/>
    <property type="evidence" value="ECO:0007669"/>
    <property type="project" value="InterPro"/>
</dbReference>